<organism evidence="1 2">
    <name type="scientific">Pleurotus cornucopiae</name>
    <name type="common">Cornucopia mushroom</name>
    <dbReference type="NCBI Taxonomy" id="5321"/>
    <lineage>
        <taxon>Eukaryota</taxon>
        <taxon>Fungi</taxon>
        <taxon>Dikarya</taxon>
        <taxon>Basidiomycota</taxon>
        <taxon>Agaricomycotina</taxon>
        <taxon>Agaricomycetes</taxon>
        <taxon>Agaricomycetidae</taxon>
        <taxon>Agaricales</taxon>
        <taxon>Pleurotineae</taxon>
        <taxon>Pleurotaceae</taxon>
        <taxon>Pleurotus</taxon>
    </lineage>
</organism>
<accession>A0ACB7IQ06</accession>
<sequence>MLVHSWIVALVLCVHSHIRSAEAQQIKTNGLAKIDSPQPDTFVHNHIVIAVDVDVSQAPPQSGIDSLEIYLISVPLALNLTVAAGPTFLNSEPTSTVKHLDYFPPSCATAGDYELTFYEASHEGNQRFFDITPIRVRVDQTEGSSTFCDATLPASPQSMAPPPLPPLPDGPDAPFVPSPSEDTPQPSVTHTNQLKEPLVTSQESPNSNPTMTSAPASASGTATLEGKAPTSTAQSIPSLPSMFRPRPFLPRTLTAAPQRSIKSLLIFRPIHQSTVAMSTARKLTDAIKEDHQEMYEYHEQFNKAKGDVDAQTRWARQLTWEIARHAVGEEIVVYPLMEKHLGQHGLDLANQDRKEHLTVKTLLSKLESHQPGTAPYDQTVSEIMQHLHEHNDSEETNDLPILEAKIGAEGSEAAAASFTRTKKFAPTRAHPGAPDRPPYETLSAFIATPIDKLKDMFAKFPTEEMKQAAK</sequence>
<dbReference type="EMBL" id="WQMT02000008">
    <property type="protein sequence ID" value="KAG9220045.1"/>
    <property type="molecule type" value="Genomic_DNA"/>
</dbReference>
<reference evidence="1 2" key="1">
    <citation type="journal article" date="2021" name="Appl. Environ. Microbiol.">
        <title>Genetic linkage and physical mapping for an oyster mushroom Pleurotus cornucopiae and QTL analysis for the trait cap color.</title>
        <authorList>
            <person name="Zhang Y."/>
            <person name="Gao W."/>
            <person name="Sonnenberg A."/>
            <person name="Chen Q."/>
            <person name="Zhang J."/>
            <person name="Huang C."/>
        </authorList>
    </citation>
    <scope>NUCLEOTIDE SEQUENCE [LARGE SCALE GENOMIC DNA]</scope>
    <source>
        <strain evidence="1">CCMSSC00406</strain>
    </source>
</reference>
<dbReference type="Proteomes" id="UP000824881">
    <property type="component" value="Unassembled WGS sequence"/>
</dbReference>
<evidence type="ECO:0000313" key="2">
    <source>
        <dbReference type="Proteomes" id="UP000824881"/>
    </source>
</evidence>
<evidence type="ECO:0000313" key="1">
    <source>
        <dbReference type="EMBL" id="KAG9220045.1"/>
    </source>
</evidence>
<comment type="caution">
    <text evidence="1">The sequence shown here is derived from an EMBL/GenBank/DDBJ whole genome shotgun (WGS) entry which is preliminary data.</text>
</comment>
<keyword evidence="2" id="KW-1185">Reference proteome</keyword>
<name>A0ACB7IQ06_PLECO</name>
<protein>
    <submittedName>
        <fullName evidence="1">Uncharacterized protein</fullName>
    </submittedName>
</protein>
<gene>
    <name evidence="1" type="ORF">CCMSSC00406_0007905</name>
</gene>
<proteinExistence type="predicted"/>